<dbReference type="SUPFAM" id="SSF52091">
    <property type="entry name" value="SpoIIaa-like"/>
    <property type="match status" value="1"/>
</dbReference>
<protein>
    <submittedName>
        <fullName evidence="2">STAS domain-containing protein</fullName>
    </submittedName>
</protein>
<evidence type="ECO:0000313" key="2">
    <source>
        <dbReference type="EMBL" id="NMI01216.1"/>
    </source>
</evidence>
<evidence type="ECO:0000259" key="1">
    <source>
        <dbReference type="Pfam" id="PF14417"/>
    </source>
</evidence>
<sequence>MHGYVAEYRRCLAEFSAEGLEDGLRVAYVCSDGAEAAREDLADLSGRDRLLAAGALHVLSARDAYGTGGPVDPERVVAFFAAATEQALADGFGGLAVSADATKLVGTPAALDAFARYEFLVDRYMAGHPLWALCGYGLELGNDTVTEFALLHAPGPPNEAPARMFGCADGAIGLAGQFDPGGVAALGRVLPRLRTADGVTLVVDMADVEYLDHRLLLMLDGYARRSGVAVSLRSAPPFAARLMELLPVSSLQRTEPGVQGSGAQR</sequence>
<proteinExistence type="predicted"/>
<evidence type="ECO:0000313" key="3">
    <source>
        <dbReference type="Proteomes" id="UP000820669"/>
    </source>
</evidence>
<reference evidence="2 3" key="1">
    <citation type="submission" date="2020-04" db="EMBL/GenBank/DDBJ databases">
        <authorList>
            <person name="Klaysubun C."/>
            <person name="Duangmal K."/>
            <person name="Lipun K."/>
        </authorList>
    </citation>
    <scope>NUCLEOTIDE SEQUENCE [LARGE SCALE GENOMIC DNA]</scope>
    <source>
        <strain evidence="2 3">K10HN5</strain>
    </source>
</reference>
<dbReference type="InterPro" id="IPR036513">
    <property type="entry name" value="STAS_dom_sf"/>
</dbReference>
<dbReference type="EMBL" id="JAAXLA010000077">
    <property type="protein sequence ID" value="NMI01216.1"/>
    <property type="molecule type" value="Genomic_DNA"/>
</dbReference>
<dbReference type="Pfam" id="PF14417">
    <property type="entry name" value="MEDS"/>
    <property type="match status" value="1"/>
</dbReference>
<accession>A0ABX1SI05</accession>
<keyword evidence="3" id="KW-1185">Reference proteome</keyword>
<organism evidence="2 3">
    <name type="scientific">Pseudonocardia acidicola</name>
    <dbReference type="NCBI Taxonomy" id="2724939"/>
    <lineage>
        <taxon>Bacteria</taxon>
        <taxon>Bacillati</taxon>
        <taxon>Actinomycetota</taxon>
        <taxon>Actinomycetes</taxon>
        <taxon>Pseudonocardiales</taxon>
        <taxon>Pseudonocardiaceae</taxon>
        <taxon>Pseudonocardia</taxon>
    </lineage>
</organism>
<dbReference type="InterPro" id="IPR025847">
    <property type="entry name" value="MEDS_domain"/>
</dbReference>
<feature type="domain" description="MEDS" evidence="1">
    <location>
        <begin position="6"/>
        <end position="152"/>
    </location>
</feature>
<name>A0ABX1SI05_9PSEU</name>
<comment type="caution">
    <text evidence="2">The sequence shown here is derived from an EMBL/GenBank/DDBJ whole genome shotgun (WGS) entry which is preliminary data.</text>
</comment>
<gene>
    <name evidence="2" type="ORF">HF526_28530</name>
</gene>
<dbReference type="Proteomes" id="UP000820669">
    <property type="component" value="Unassembled WGS sequence"/>
</dbReference>